<feature type="transmembrane region" description="Helical" evidence="7">
    <location>
        <begin position="229"/>
        <end position="247"/>
    </location>
</feature>
<accession>A0A840QN96</accession>
<organism evidence="9 10">
    <name type="scientific">Texcoconibacillus texcoconensis</name>
    <dbReference type="NCBI Taxonomy" id="1095777"/>
    <lineage>
        <taxon>Bacteria</taxon>
        <taxon>Bacillati</taxon>
        <taxon>Bacillota</taxon>
        <taxon>Bacilli</taxon>
        <taxon>Bacillales</taxon>
        <taxon>Bacillaceae</taxon>
        <taxon>Texcoconibacillus</taxon>
    </lineage>
</organism>
<protein>
    <submittedName>
        <fullName evidence="9">MFS family permease</fullName>
    </submittedName>
</protein>
<proteinExistence type="predicted"/>
<evidence type="ECO:0000256" key="2">
    <source>
        <dbReference type="ARBA" id="ARBA00022448"/>
    </source>
</evidence>
<dbReference type="CDD" id="cd17329">
    <property type="entry name" value="MFS_MdtH_MDR_like"/>
    <property type="match status" value="1"/>
</dbReference>
<dbReference type="Pfam" id="PF07690">
    <property type="entry name" value="MFS_1"/>
    <property type="match status" value="1"/>
</dbReference>
<feature type="domain" description="Major facilitator superfamily (MFS) profile" evidence="8">
    <location>
        <begin position="25"/>
        <end position="409"/>
    </location>
</feature>
<evidence type="ECO:0000256" key="7">
    <source>
        <dbReference type="SAM" id="Phobius"/>
    </source>
</evidence>
<dbReference type="InterPro" id="IPR036259">
    <property type="entry name" value="MFS_trans_sf"/>
</dbReference>
<feature type="transmembrane region" description="Helical" evidence="7">
    <location>
        <begin position="267"/>
        <end position="287"/>
    </location>
</feature>
<feature type="transmembrane region" description="Helical" evidence="7">
    <location>
        <begin position="25"/>
        <end position="46"/>
    </location>
</feature>
<dbReference type="PANTHER" id="PTHR23517:SF10">
    <property type="entry name" value="MAJOR FACILITATOR SUPERFAMILY (MFS) PROFILE DOMAIN-CONTAINING PROTEIN"/>
    <property type="match status" value="1"/>
</dbReference>
<dbReference type="InterPro" id="IPR011701">
    <property type="entry name" value="MFS"/>
</dbReference>
<reference evidence="9 10" key="1">
    <citation type="submission" date="2020-08" db="EMBL/GenBank/DDBJ databases">
        <title>Genomic Encyclopedia of Type Strains, Phase IV (KMG-IV): sequencing the most valuable type-strain genomes for metagenomic binning, comparative biology and taxonomic classification.</title>
        <authorList>
            <person name="Goeker M."/>
        </authorList>
    </citation>
    <scope>NUCLEOTIDE SEQUENCE [LARGE SCALE GENOMIC DNA]</scope>
    <source>
        <strain evidence="9 10">DSM 24696</strain>
    </source>
</reference>
<evidence type="ECO:0000256" key="3">
    <source>
        <dbReference type="ARBA" id="ARBA00022475"/>
    </source>
</evidence>
<evidence type="ECO:0000259" key="8">
    <source>
        <dbReference type="PROSITE" id="PS50850"/>
    </source>
</evidence>
<feature type="transmembrane region" description="Helical" evidence="7">
    <location>
        <begin position="385"/>
        <end position="404"/>
    </location>
</feature>
<dbReference type="InterPro" id="IPR050171">
    <property type="entry name" value="MFS_Transporters"/>
</dbReference>
<dbReference type="Gene3D" id="1.20.1250.20">
    <property type="entry name" value="MFS general substrate transporter like domains"/>
    <property type="match status" value="2"/>
</dbReference>
<evidence type="ECO:0000313" key="10">
    <source>
        <dbReference type="Proteomes" id="UP000551878"/>
    </source>
</evidence>
<evidence type="ECO:0000256" key="5">
    <source>
        <dbReference type="ARBA" id="ARBA00022989"/>
    </source>
</evidence>
<evidence type="ECO:0000256" key="6">
    <source>
        <dbReference type="ARBA" id="ARBA00023136"/>
    </source>
</evidence>
<feature type="transmembrane region" description="Helical" evidence="7">
    <location>
        <begin position="116"/>
        <end position="138"/>
    </location>
</feature>
<sequence>MVTTLKTLITAPKAFIRGLAEMPKALWLLVVGMIINVTGASFIWPLNTIYIHGELGRSLTIAGTVLVFNAGAGMVGNLIGGYLFDRIGGYRSILLGIMVTMASAFTLAVFNHFEAYVILLIGLGFGAGIIIPSMYALAGSVWPEGGRRPFNAIYVAQNVGVSLGTALAGLVASYRFDLVFLANGLMYTLFLVIAFFGFRYLQPKKDVSSSGSGLLQTDGIQEHKKRFRALLILCVGFLISWIAYVQWQTTVSVHTQDLGIPLSQYSLLWTINGAMIVFCQPFMRMFIQRWVHSLKSQIYIGLSVFMVAYLILTQAEIFTAFLAAMIVLTIGEMFVWPAVPTIAHQLAPEGKAGLFQGIVNSVATGGRMIGPLFGGFMADVFGMQALFYVLVALFIIGFVTTSIYDRRIDKGPSNQTVAREGA</sequence>
<keyword evidence="10" id="KW-1185">Reference proteome</keyword>
<dbReference type="InterPro" id="IPR020846">
    <property type="entry name" value="MFS_dom"/>
</dbReference>
<comment type="caution">
    <text evidence="9">The sequence shown here is derived from an EMBL/GenBank/DDBJ whole genome shotgun (WGS) entry which is preliminary data.</text>
</comment>
<keyword evidence="3" id="KW-1003">Cell membrane</keyword>
<dbReference type="PANTHER" id="PTHR23517">
    <property type="entry name" value="RESISTANCE PROTEIN MDTM, PUTATIVE-RELATED-RELATED"/>
    <property type="match status" value="1"/>
</dbReference>
<feature type="transmembrane region" description="Helical" evidence="7">
    <location>
        <begin position="178"/>
        <end position="198"/>
    </location>
</feature>
<dbReference type="GO" id="GO:0022857">
    <property type="term" value="F:transmembrane transporter activity"/>
    <property type="evidence" value="ECO:0007669"/>
    <property type="project" value="InterPro"/>
</dbReference>
<dbReference type="GO" id="GO:0005886">
    <property type="term" value="C:plasma membrane"/>
    <property type="evidence" value="ECO:0007669"/>
    <property type="project" value="UniProtKB-SubCell"/>
</dbReference>
<evidence type="ECO:0000313" key="9">
    <source>
        <dbReference type="EMBL" id="MBB5172813.1"/>
    </source>
</evidence>
<keyword evidence="6 7" id="KW-0472">Membrane</keyword>
<feature type="transmembrane region" description="Helical" evidence="7">
    <location>
        <begin position="92"/>
        <end position="110"/>
    </location>
</feature>
<dbReference type="Proteomes" id="UP000551878">
    <property type="component" value="Unassembled WGS sequence"/>
</dbReference>
<evidence type="ECO:0000256" key="4">
    <source>
        <dbReference type="ARBA" id="ARBA00022692"/>
    </source>
</evidence>
<feature type="transmembrane region" description="Helical" evidence="7">
    <location>
        <begin position="58"/>
        <end position="80"/>
    </location>
</feature>
<dbReference type="AlphaFoldDB" id="A0A840QN96"/>
<comment type="subcellular location">
    <subcellularLocation>
        <location evidence="1">Cell membrane</location>
        <topology evidence="1">Multi-pass membrane protein</topology>
    </subcellularLocation>
</comment>
<keyword evidence="4 7" id="KW-0812">Transmembrane</keyword>
<feature type="transmembrane region" description="Helical" evidence="7">
    <location>
        <begin position="299"/>
        <end position="330"/>
    </location>
</feature>
<keyword evidence="2" id="KW-0813">Transport</keyword>
<dbReference type="EMBL" id="JACHHB010000003">
    <property type="protein sequence ID" value="MBB5172813.1"/>
    <property type="molecule type" value="Genomic_DNA"/>
</dbReference>
<feature type="transmembrane region" description="Helical" evidence="7">
    <location>
        <begin position="150"/>
        <end position="172"/>
    </location>
</feature>
<dbReference type="SUPFAM" id="SSF103473">
    <property type="entry name" value="MFS general substrate transporter"/>
    <property type="match status" value="1"/>
</dbReference>
<evidence type="ECO:0000256" key="1">
    <source>
        <dbReference type="ARBA" id="ARBA00004651"/>
    </source>
</evidence>
<dbReference type="PROSITE" id="PS50850">
    <property type="entry name" value="MFS"/>
    <property type="match status" value="1"/>
</dbReference>
<keyword evidence="5 7" id="KW-1133">Transmembrane helix</keyword>
<name>A0A840QN96_9BACI</name>
<gene>
    <name evidence="9" type="ORF">HNQ41_000957</name>
</gene>